<name>A0AA41QZK0_9MICO</name>
<keyword evidence="2" id="KW-1185">Reference proteome</keyword>
<sequence length="177" mass="19728">MTTTSVPGFAETLIAPGPTPEYPGRMRRFGQLVGSWAAKGSRLDESTGDWHEREFTWIVEFVLDGRAVQDVEVVDVPVSDTHPDGRETVAMAVRVYDPHAGAWRVSYFAPAIGEYCHLVATPHRNGLRQDGTGTDGRPIRWNFVSITADAYSWEGWVSNDEGATWVLVEHNEATRIR</sequence>
<dbReference type="AlphaFoldDB" id="A0AA41QZK0"/>
<comment type="caution">
    <text evidence="1">The sequence shown here is derived from an EMBL/GenBank/DDBJ whole genome shotgun (WGS) entry which is preliminary data.</text>
</comment>
<proteinExistence type="predicted"/>
<evidence type="ECO:0008006" key="3">
    <source>
        <dbReference type="Google" id="ProtNLM"/>
    </source>
</evidence>
<dbReference type="RefSeq" id="WP_134534817.1">
    <property type="nucleotide sequence ID" value="NZ_JALGAR010000004.1"/>
</dbReference>
<organism evidence="1 2">
    <name type="scientific">Cryobacterium zhongshanensis</name>
    <dbReference type="NCBI Taxonomy" id="2928153"/>
    <lineage>
        <taxon>Bacteria</taxon>
        <taxon>Bacillati</taxon>
        <taxon>Actinomycetota</taxon>
        <taxon>Actinomycetes</taxon>
        <taxon>Micrococcales</taxon>
        <taxon>Microbacteriaceae</taxon>
        <taxon>Cryobacterium</taxon>
    </lineage>
</organism>
<gene>
    <name evidence="1" type="ORF">MQH31_15995</name>
</gene>
<evidence type="ECO:0000313" key="2">
    <source>
        <dbReference type="Proteomes" id="UP001165341"/>
    </source>
</evidence>
<evidence type="ECO:0000313" key="1">
    <source>
        <dbReference type="EMBL" id="MCI4659308.1"/>
    </source>
</evidence>
<accession>A0AA41QZK0</accession>
<dbReference type="Proteomes" id="UP001165341">
    <property type="component" value="Unassembled WGS sequence"/>
</dbReference>
<protein>
    <recommendedName>
        <fullName evidence="3">DUF1579 domain-containing protein</fullName>
    </recommendedName>
</protein>
<dbReference type="EMBL" id="JALGAR010000004">
    <property type="protein sequence ID" value="MCI4659308.1"/>
    <property type="molecule type" value="Genomic_DNA"/>
</dbReference>
<reference evidence="1" key="1">
    <citation type="submission" date="2022-03" db="EMBL/GenBank/DDBJ databases">
        <title>Cryobacterium sp. nov. strain ZS14-85, isolated from Antarctic soil.</title>
        <authorList>
            <person name="Li J."/>
            <person name="Niu G."/>
        </authorList>
    </citation>
    <scope>NUCLEOTIDE SEQUENCE</scope>
    <source>
        <strain evidence="1">ZS14-85</strain>
    </source>
</reference>